<dbReference type="EMBL" id="BAER01000111">
    <property type="protein sequence ID" value="GAC34458.1"/>
    <property type="molecule type" value="Genomic_DNA"/>
</dbReference>
<evidence type="ECO:0000313" key="2">
    <source>
        <dbReference type="EMBL" id="GAC34458.1"/>
    </source>
</evidence>
<evidence type="ECO:0000313" key="3">
    <source>
        <dbReference type="Proteomes" id="UP000006322"/>
    </source>
</evidence>
<reference evidence="3" key="1">
    <citation type="journal article" date="2014" name="Environ. Microbiol.">
        <title>Comparative genomics of the marine bacterial genus Glaciecola reveals the high degree of genomic diversity and genomic characteristic for cold adaptation.</title>
        <authorList>
            <person name="Qin Q.L."/>
            <person name="Xie B.B."/>
            <person name="Yu Y."/>
            <person name="Shu Y.L."/>
            <person name="Rong J.C."/>
            <person name="Zhang Y.J."/>
            <person name="Zhao D.L."/>
            <person name="Chen X.L."/>
            <person name="Zhang X.Y."/>
            <person name="Chen B."/>
            <person name="Zhou B.C."/>
            <person name="Zhang Y.Z."/>
        </authorList>
    </citation>
    <scope>NUCLEOTIDE SEQUENCE [LARGE SCALE GENOMIC DNA]</scope>
    <source>
        <strain evidence="3">LMG 21857</strain>
    </source>
</reference>
<name>K7A0H6_9ALTE</name>
<sequence>MKIKIPKRFLLVSYLSLAGSGLAHAADVHPLEQTTGLKRFDATQRLTISQDSRSTLDIKSLYIGDNALASAMSLYDQGAKLHHIAGSTRSDKVRLSFYQPYQNSRLEQRLELNFNKFNGFITKISSLYTVESAYVGIKDVLNDVLTSAIAKYGNPLSIESARQQAGVQQGDVPLNRYIKTLEPRVDIAAQVTDYFQDLRVSLSAKLVNDDKGYALLHSGFNRCYIWQTQSYNEILTLCSFDPAAANAANRGVELSLVDFAVQKKIAATEKINSELSLTL</sequence>
<keyword evidence="1" id="KW-0732">Signal</keyword>
<dbReference type="RefSeq" id="WP_007106223.1">
    <property type="nucleotide sequence ID" value="NZ_BAER01000111.1"/>
</dbReference>
<gene>
    <name evidence="2" type="ORF">GPLA_3570</name>
</gene>
<accession>K7A0H6</accession>
<feature type="signal peptide" evidence="1">
    <location>
        <begin position="1"/>
        <end position="25"/>
    </location>
</feature>
<protein>
    <submittedName>
        <fullName evidence="2">Uncharacterized protein</fullName>
    </submittedName>
</protein>
<dbReference type="Proteomes" id="UP000006322">
    <property type="component" value="Unassembled WGS sequence"/>
</dbReference>
<dbReference type="OrthoDB" id="6381254at2"/>
<proteinExistence type="predicted"/>
<feature type="chain" id="PRO_5003898783" evidence="1">
    <location>
        <begin position="26"/>
        <end position="279"/>
    </location>
</feature>
<dbReference type="AlphaFoldDB" id="K7A0H6"/>
<comment type="caution">
    <text evidence="2">The sequence shown here is derived from an EMBL/GenBank/DDBJ whole genome shotgun (WGS) entry which is preliminary data.</text>
</comment>
<evidence type="ECO:0000256" key="1">
    <source>
        <dbReference type="SAM" id="SignalP"/>
    </source>
</evidence>
<keyword evidence="3" id="KW-1185">Reference proteome</keyword>
<organism evidence="2 3">
    <name type="scientific">Paraglaciecola polaris LMG 21857</name>
    <dbReference type="NCBI Taxonomy" id="1129793"/>
    <lineage>
        <taxon>Bacteria</taxon>
        <taxon>Pseudomonadati</taxon>
        <taxon>Pseudomonadota</taxon>
        <taxon>Gammaproteobacteria</taxon>
        <taxon>Alteromonadales</taxon>
        <taxon>Alteromonadaceae</taxon>
        <taxon>Paraglaciecola</taxon>
    </lineage>
</organism>